<dbReference type="Gene3D" id="3.40.120.10">
    <property type="entry name" value="Alpha-D-Glucose-1,6-Bisphosphate, subunit A, domain 3"/>
    <property type="match status" value="3"/>
</dbReference>
<dbReference type="PATRIC" id="fig|476652.3.peg.196"/>
<gene>
    <name evidence="19" type="primary">pgcA</name>
    <name evidence="19" type="ORF">DEAC_c01990</name>
</gene>
<evidence type="ECO:0000256" key="8">
    <source>
        <dbReference type="ARBA" id="ARBA00022723"/>
    </source>
</evidence>
<name>A0A0J1FXP8_9FIRM</name>
<proteinExistence type="inferred from homology"/>
<dbReference type="InterPro" id="IPR036900">
    <property type="entry name" value="A-D-PHexomutase_C_sf"/>
</dbReference>
<dbReference type="InterPro" id="IPR005841">
    <property type="entry name" value="Alpha-D-phosphohexomutase_SF"/>
</dbReference>
<evidence type="ECO:0000256" key="13">
    <source>
        <dbReference type="ARBA" id="ARBA00041467"/>
    </source>
</evidence>
<evidence type="ECO:0000256" key="10">
    <source>
        <dbReference type="ARBA" id="ARBA00023235"/>
    </source>
</evidence>
<dbReference type="PROSITE" id="PS00710">
    <property type="entry name" value="PGM_PMM"/>
    <property type="match status" value="1"/>
</dbReference>
<protein>
    <recommendedName>
        <fullName evidence="11">Phosphoglucomutase</fullName>
        <ecNumber evidence="6">5.4.2.2</ecNumber>
    </recommendedName>
    <alternativeName>
        <fullName evidence="13">Alpha-phosphoglucomutase</fullName>
    </alternativeName>
    <alternativeName>
        <fullName evidence="12">Glucose phosphomutase</fullName>
    </alternativeName>
</protein>
<keyword evidence="8 14" id="KW-0479">Metal-binding</keyword>
<dbReference type="CDD" id="cd05799">
    <property type="entry name" value="PGM2"/>
    <property type="match status" value="1"/>
</dbReference>
<feature type="domain" description="Alpha-D-phosphohexomutase C-terminal" evidence="15">
    <location>
        <begin position="520"/>
        <end position="560"/>
    </location>
</feature>
<comment type="pathway">
    <text evidence="4">Lipid metabolism.</text>
</comment>
<evidence type="ECO:0000259" key="17">
    <source>
        <dbReference type="Pfam" id="PF02879"/>
    </source>
</evidence>
<dbReference type="STRING" id="476652.DEAC_c01990"/>
<evidence type="ECO:0000256" key="14">
    <source>
        <dbReference type="RuleBase" id="RU004326"/>
    </source>
</evidence>
<sequence length="580" mass="65514">MSFQERYQMWLKNSYFDEEIREELKQLNDQQEIEDRFYKDLEFGTGGLRGIMAAGTNRMNKYVIRKVTQGLAEYICDHGPEGMKRGVVIAYDSRWFSADFALEAALILAQNGVKAYLFDELRPTPELSFAVRELKTIAGIVVTASHNPKAYNGYKVYWEDGGQVPPAQADEILARIEARESWLGIEPMSKEAAKREGLLQMIGSEIDHVYLSRVKELALHPELDAQQGKELSIVYTPFHGAGNKLVRSALAELGFSSVTVVKEQEQPDPNFTTIPYPNPEIPSTFDLAREYGKNVEAELLLATDPDSDRLGVVLRAPNGDYRQLSGNQIGVLLTYYVLSQKKNLGILPEKAAIIKTIASTDLADEVARYFKVAVENVLTGFKFIAEKEKEMEDGGWGKFQFGFEESYGYLAGDFVRDKDGIIASILLAEAALYYRNTEHRSLFEVLESIYQMFGYYLDSQESLTLEGHQGQEEMVRIMDSLRQEEIRELCGIQIVKIDDYEQQIGKNLVTGQSYSLTLPRSNVLRFSFSGGGFVMVRPSGTEPKIKFYFSVKADSQSVAEESLRMVKDDVMNRIALIRSK</sequence>
<evidence type="ECO:0000259" key="16">
    <source>
        <dbReference type="Pfam" id="PF02878"/>
    </source>
</evidence>
<evidence type="ECO:0000313" key="19">
    <source>
        <dbReference type="EMBL" id="KLU67793.1"/>
    </source>
</evidence>
<keyword evidence="7" id="KW-0597">Phosphoprotein</keyword>
<dbReference type="GO" id="GO:0000287">
    <property type="term" value="F:magnesium ion binding"/>
    <property type="evidence" value="ECO:0007669"/>
    <property type="project" value="InterPro"/>
</dbReference>
<keyword evidence="10 19" id="KW-0413">Isomerase</keyword>
<evidence type="ECO:0000256" key="12">
    <source>
        <dbReference type="ARBA" id="ARBA00041398"/>
    </source>
</evidence>
<evidence type="ECO:0000256" key="6">
    <source>
        <dbReference type="ARBA" id="ARBA00012728"/>
    </source>
</evidence>
<dbReference type="PANTHER" id="PTHR45745:SF1">
    <property type="entry name" value="PHOSPHOGLUCOMUTASE 2B-RELATED"/>
    <property type="match status" value="1"/>
</dbReference>
<dbReference type="InterPro" id="IPR016066">
    <property type="entry name" value="A-D-PHexomutase_CS"/>
</dbReference>
<dbReference type="EMBL" id="LDZY01000001">
    <property type="protein sequence ID" value="KLU67793.1"/>
    <property type="molecule type" value="Genomic_DNA"/>
</dbReference>
<dbReference type="InterPro" id="IPR005846">
    <property type="entry name" value="A-D-PHexomutase_a/b/a-III"/>
</dbReference>
<comment type="cofactor">
    <cofactor evidence="2">
        <name>Mg(2+)</name>
        <dbReference type="ChEBI" id="CHEBI:18420"/>
    </cofactor>
</comment>
<dbReference type="PRINTS" id="PR00509">
    <property type="entry name" value="PGMPMM"/>
</dbReference>
<evidence type="ECO:0000256" key="11">
    <source>
        <dbReference type="ARBA" id="ARBA00039995"/>
    </source>
</evidence>
<keyword evidence="9 14" id="KW-0460">Magnesium</keyword>
<dbReference type="InterPro" id="IPR005844">
    <property type="entry name" value="A-D-PHexomutase_a/b/a-I"/>
</dbReference>
<dbReference type="SUPFAM" id="SSF53738">
    <property type="entry name" value="Phosphoglucomutase, first 3 domains"/>
    <property type="match status" value="3"/>
</dbReference>
<comment type="similarity">
    <text evidence="5 14">Belongs to the phosphohexose mutase family.</text>
</comment>
<dbReference type="EC" id="5.4.2.2" evidence="6"/>
<dbReference type="GO" id="GO:0005975">
    <property type="term" value="P:carbohydrate metabolic process"/>
    <property type="evidence" value="ECO:0007669"/>
    <property type="project" value="InterPro"/>
</dbReference>
<dbReference type="PANTHER" id="PTHR45745">
    <property type="entry name" value="PHOSPHOMANNOMUTASE 45A"/>
    <property type="match status" value="1"/>
</dbReference>
<dbReference type="AlphaFoldDB" id="A0A0J1FXP8"/>
<evidence type="ECO:0000256" key="2">
    <source>
        <dbReference type="ARBA" id="ARBA00001946"/>
    </source>
</evidence>
<evidence type="ECO:0000256" key="3">
    <source>
        <dbReference type="ARBA" id="ARBA00005164"/>
    </source>
</evidence>
<comment type="pathway">
    <text evidence="3">Glycolipid metabolism; diglucosyl-diacylglycerol biosynthesis.</text>
</comment>
<dbReference type="GO" id="GO:0006166">
    <property type="term" value="P:purine ribonucleoside salvage"/>
    <property type="evidence" value="ECO:0007669"/>
    <property type="project" value="TreeGrafter"/>
</dbReference>
<evidence type="ECO:0000256" key="5">
    <source>
        <dbReference type="ARBA" id="ARBA00010231"/>
    </source>
</evidence>
<evidence type="ECO:0000256" key="1">
    <source>
        <dbReference type="ARBA" id="ARBA00000443"/>
    </source>
</evidence>
<evidence type="ECO:0000256" key="7">
    <source>
        <dbReference type="ARBA" id="ARBA00022553"/>
    </source>
</evidence>
<dbReference type="Pfam" id="PF02880">
    <property type="entry name" value="PGM_PMM_III"/>
    <property type="match status" value="1"/>
</dbReference>
<dbReference type="Pfam" id="PF02878">
    <property type="entry name" value="PGM_PMM_I"/>
    <property type="match status" value="1"/>
</dbReference>
<keyword evidence="20" id="KW-1185">Reference proteome</keyword>
<dbReference type="GO" id="GO:0004614">
    <property type="term" value="F:phosphoglucomutase activity"/>
    <property type="evidence" value="ECO:0007669"/>
    <property type="project" value="UniProtKB-EC"/>
</dbReference>
<dbReference type="GO" id="GO:0008973">
    <property type="term" value="F:phosphopentomutase activity"/>
    <property type="evidence" value="ECO:0007669"/>
    <property type="project" value="TreeGrafter"/>
</dbReference>
<dbReference type="Gene3D" id="3.30.310.50">
    <property type="entry name" value="Alpha-D-phosphohexomutase, C-terminal domain"/>
    <property type="match status" value="1"/>
</dbReference>
<evidence type="ECO:0000256" key="9">
    <source>
        <dbReference type="ARBA" id="ARBA00022842"/>
    </source>
</evidence>
<evidence type="ECO:0000259" key="18">
    <source>
        <dbReference type="Pfam" id="PF02880"/>
    </source>
</evidence>
<dbReference type="InterPro" id="IPR016055">
    <property type="entry name" value="A-D-PHexomutase_a/b/a-I/II/III"/>
</dbReference>
<dbReference type="Pfam" id="PF00408">
    <property type="entry name" value="PGM_PMM_IV"/>
    <property type="match status" value="1"/>
</dbReference>
<feature type="domain" description="Alpha-D-phosphohexomutase alpha/beta/alpha" evidence="18">
    <location>
        <begin position="326"/>
        <end position="451"/>
    </location>
</feature>
<evidence type="ECO:0000259" key="15">
    <source>
        <dbReference type="Pfam" id="PF00408"/>
    </source>
</evidence>
<feature type="domain" description="Alpha-D-phosphohexomutase alpha/beta/alpha" evidence="17">
    <location>
        <begin position="210"/>
        <end position="313"/>
    </location>
</feature>
<comment type="caution">
    <text evidence="19">The sequence shown here is derived from an EMBL/GenBank/DDBJ whole genome shotgun (WGS) entry which is preliminary data.</text>
</comment>
<evidence type="ECO:0000256" key="4">
    <source>
        <dbReference type="ARBA" id="ARBA00005189"/>
    </source>
</evidence>
<dbReference type="InterPro" id="IPR005843">
    <property type="entry name" value="A-D-PHexomutase_C"/>
</dbReference>
<comment type="catalytic activity">
    <reaction evidence="1">
        <text>alpha-D-glucose 1-phosphate = alpha-D-glucose 6-phosphate</text>
        <dbReference type="Rhea" id="RHEA:23536"/>
        <dbReference type="ChEBI" id="CHEBI:58225"/>
        <dbReference type="ChEBI" id="CHEBI:58601"/>
        <dbReference type="EC" id="5.4.2.2"/>
    </reaction>
</comment>
<organism evidence="19 20">
    <name type="scientific">Desulfosporosinus acididurans</name>
    <dbReference type="NCBI Taxonomy" id="476652"/>
    <lineage>
        <taxon>Bacteria</taxon>
        <taxon>Bacillati</taxon>
        <taxon>Bacillota</taxon>
        <taxon>Clostridia</taxon>
        <taxon>Eubacteriales</taxon>
        <taxon>Desulfitobacteriaceae</taxon>
        <taxon>Desulfosporosinus</taxon>
    </lineage>
</organism>
<dbReference type="InterPro" id="IPR005845">
    <property type="entry name" value="A-D-PHexomutase_a/b/a-II"/>
</dbReference>
<feature type="domain" description="Alpha-D-phosphohexomutase alpha/beta/alpha" evidence="16">
    <location>
        <begin position="42"/>
        <end position="180"/>
    </location>
</feature>
<dbReference type="SUPFAM" id="SSF55957">
    <property type="entry name" value="Phosphoglucomutase, C-terminal domain"/>
    <property type="match status" value="1"/>
</dbReference>
<dbReference type="Proteomes" id="UP000036356">
    <property type="component" value="Unassembled WGS sequence"/>
</dbReference>
<dbReference type="RefSeq" id="WP_047808159.1">
    <property type="nucleotide sequence ID" value="NZ_LDZY01000001.1"/>
</dbReference>
<accession>A0A0J1FXP8</accession>
<reference evidence="19 20" key="1">
    <citation type="submission" date="2015-06" db="EMBL/GenBank/DDBJ databases">
        <title>Draft genome of the moderately acidophilic sulfate reducer Candidatus Desulfosporosinus acididurans strain M1.</title>
        <authorList>
            <person name="Poehlein A."/>
            <person name="Petzsch P."/>
            <person name="Johnson B.D."/>
            <person name="Schloemann M."/>
            <person name="Daniel R."/>
            <person name="Muehling M."/>
        </authorList>
    </citation>
    <scope>NUCLEOTIDE SEQUENCE [LARGE SCALE GENOMIC DNA]</scope>
    <source>
        <strain evidence="19 20">M1</strain>
    </source>
</reference>
<dbReference type="Pfam" id="PF02879">
    <property type="entry name" value="PGM_PMM_II"/>
    <property type="match status" value="1"/>
</dbReference>
<evidence type="ECO:0000313" key="20">
    <source>
        <dbReference type="Proteomes" id="UP000036356"/>
    </source>
</evidence>